<dbReference type="PANTHER" id="PTHR11604:SF2">
    <property type="entry name" value="PROFILIN-4"/>
    <property type="match status" value="1"/>
</dbReference>
<comment type="similarity">
    <text evidence="1">Belongs to the profilin family.</text>
</comment>
<evidence type="ECO:0000256" key="1">
    <source>
        <dbReference type="ARBA" id="ARBA00010058"/>
    </source>
</evidence>
<dbReference type="PANTHER" id="PTHR11604">
    <property type="entry name" value="PROFILIN"/>
    <property type="match status" value="1"/>
</dbReference>
<dbReference type="OrthoDB" id="421374at2759"/>
<reference evidence="2 3" key="1">
    <citation type="journal article" name="Sci. Rep.">
        <title>Genome-scale phylogenetic analyses confirm Olpidium as the closest living zoosporic fungus to the non-flagellated, terrestrial fungi.</title>
        <authorList>
            <person name="Chang Y."/>
            <person name="Rochon D."/>
            <person name="Sekimoto S."/>
            <person name="Wang Y."/>
            <person name="Chovatia M."/>
            <person name="Sandor L."/>
            <person name="Salamov A."/>
            <person name="Grigoriev I.V."/>
            <person name="Stajich J.E."/>
            <person name="Spatafora J.W."/>
        </authorList>
    </citation>
    <scope>NUCLEOTIDE SEQUENCE [LARGE SCALE GENOMIC DNA]</scope>
    <source>
        <strain evidence="2">S191</strain>
    </source>
</reference>
<gene>
    <name evidence="2" type="ORF">BJ554DRAFT_1736</name>
</gene>
<comment type="caution">
    <text evidence="2">The sequence shown here is derived from an EMBL/GenBank/DDBJ whole genome shotgun (WGS) entry which is preliminary data.</text>
</comment>
<accession>A0A8H8DGV0</accession>
<dbReference type="SUPFAM" id="SSF55770">
    <property type="entry name" value="Profilin (actin-binding protein)"/>
    <property type="match status" value="1"/>
</dbReference>
<dbReference type="GO" id="GO:0003785">
    <property type="term" value="F:actin monomer binding"/>
    <property type="evidence" value="ECO:0007669"/>
    <property type="project" value="TreeGrafter"/>
</dbReference>
<dbReference type="GO" id="GO:0005938">
    <property type="term" value="C:cell cortex"/>
    <property type="evidence" value="ECO:0007669"/>
    <property type="project" value="TreeGrafter"/>
</dbReference>
<organism evidence="2 3">
    <name type="scientific">Olpidium bornovanus</name>
    <dbReference type="NCBI Taxonomy" id="278681"/>
    <lineage>
        <taxon>Eukaryota</taxon>
        <taxon>Fungi</taxon>
        <taxon>Fungi incertae sedis</taxon>
        <taxon>Olpidiomycota</taxon>
        <taxon>Olpidiomycotina</taxon>
        <taxon>Olpidiomycetes</taxon>
        <taxon>Olpidiales</taxon>
        <taxon>Olpidiaceae</taxon>
        <taxon>Olpidium</taxon>
    </lineage>
</organism>
<dbReference type="Proteomes" id="UP000673691">
    <property type="component" value="Unassembled WGS sequence"/>
</dbReference>
<dbReference type="EMBL" id="JAEFCI010008966">
    <property type="protein sequence ID" value="KAG5458109.1"/>
    <property type="molecule type" value="Genomic_DNA"/>
</dbReference>
<evidence type="ECO:0000313" key="2">
    <source>
        <dbReference type="EMBL" id="KAG5458109.1"/>
    </source>
</evidence>
<name>A0A8H8DGV0_9FUNG</name>
<dbReference type="Pfam" id="PF00235">
    <property type="entry name" value="Profilin"/>
    <property type="match status" value="1"/>
</dbReference>
<proteinExistence type="inferred from homology"/>
<feature type="non-terminal residue" evidence="2">
    <location>
        <position position="1"/>
    </location>
</feature>
<dbReference type="InterPro" id="IPR048278">
    <property type="entry name" value="PFN"/>
</dbReference>
<dbReference type="InterPro" id="IPR036140">
    <property type="entry name" value="PFN_sf"/>
</dbReference>
<dbReference type="AlphaFoldDB" id="A0A8H8DGV0"/>
<dbReference type="InterPro" id="IPR005455">
    <property type="entry name" value="PFN_euk"/>
</dbReference>
<evidence type="ECO:0000313" key="3">
    <source>
        <dbReference type="Proteomes" id="UP000673691"/>
    </source>
</evidence>
<dbReference type="Gene3D" id="3.30.450.30">
    <property type="entry name" value="Dynein light chain 2a, cytoplasmic"/>
    <property type="match status" value="1"/>
</dbReference>
<sequence length="85" mass="9300">MNSLLQEALMNTKHVSQAAIIRRKDGLVKAKSPNFQLGPNELAKVVNIFDNPTSVREDGGAVLVMDTPYKAVRCDQLSIYAKNVG</sequence>
<keyword evidence="3" id="KW-1185">Reference proteome</keyword>
<protein>
    <submittedName>
        <fullName evidence="2">Uncharacterized protein</fullName>
    </submittedName>
</protein>